<protein>
    <submittedName>
        <fullName evidence="2">Uncharacterized protein</fullName>
    </submittedName>
</protein>
<gene>
    <name evidence="2" type="ORF">DET59_11484</name>
</gene>
<organism evidence="2 3">
    <name type="scientific">Rossellomorea aquimaris</name>
    <dbReference type="NCBI Taxonomy" id="189382"/>
    <lineage>
        <taxon>Bacteria</taxon>
        <taxon>Bacillati</taxon>
        <taxon>Bacillota</taxon>
        <taxon>Bacilli</taxon>
        <taxon>Bacillales</taxon>
        <taxon>Bacillaceae</taxon>
        <taxon>Rossellomorea</taxon>
    </lineage>
</organism>
<evidence type="ECO:0000313" key="3">
    <source>
        <dbReference type="Proteomes" id="UP000252118"/>
    </source>
</evidence>
<evidence type="ECO:0000256" key="1">
    <source>
        <dbReference type="SAM" id="Phobius"/>
    </source>
</evidence>
<sequence>MAKTDLQREFHQLITEISKEVLELSVTKTMEKSADSMKKNVPAISNNVEQLRRALENLHAVNSELTKHQVEQNKREQRVDHQLKNIVQKIEKDLHLSNDVQESMNSFRVETERRFDQQENAVQSVKETAQQHSSSLSNQVSELHTLTEGGVITGGKSHKLLVWSFVFSLGSLGIMLALLLITLGVISV</sequence>
<accession>A0A366EJE3</accession>
<dbReference type="RefSeq" id="WP_113970588.1">
    <property type="nucleotide sequence ID" value="NZ_QNRJ01000014.1"/>
</dbReference>
<dbReference type="AlphaFoldDB" id="A0A366EJE3"/>
<dbReference type="Proteomes" id="UP000252118">
    <property type="component" value="Unassembled WGS sequence"/>
</dbReference>
<name>A0A366EJE3_9BACI</name>
<comment type="caution">
    <text evidence="2">The sequence shown here is derived from an EMBL/GenBank/DDBJ whole genome shotgun (WGS) entry which is preliminary data.</text>
</comment>
<evidence type="ECO:0000313" key="2">
    <source>
        <dbReference type="EMBL" id="RBP02521.1"/>
    </source>
</evidence>
<reference evidence="2 3" key="1">
    <citation type="submission" date="2018-06" db="EMBL/GenBank/DDBJ databases">
        <title>Freshwater and sediment microbial communities from various areas in North America, analyzing microbe dynamics in response to fracking.</title>
        <authorList>
            <person name="Lamendella R."/>
        </authorList>
    </citation>
    <scope>NUCLEOTIDE SEQUENCE [LARGE SCALE GENOMIC DNA]</scope>
    <source>
        <strain evidence="2 3">97B</strain>
    </source>
</reference>
<proteinExistence type="predicted"/>
<keyword evidence="1" id="KW-1133">Transmembrane helix</keyword>
<dbReference type="OrthoDB" id="9909563at2"/>
<feature type="transmembrane region" description="Helical" evidence="1">
    <location>
        <begin position="160"/>
        <end position="186"/>
    </location>
</feature>
<keyword evidence="1" id="KW-0472">Membrane</keyword>
<dbReference type="EMBL" id="QNRJ01000014">
    <property type="protein sequence ID" value="RBP02521.1"/>
    <property type="molecule type" value="Genomic_DNA"/>
</dbReference>
<keyword evidence="1" id="KW-0812">Transmembrane</keyword>